<dbReference type="InterPro" id="IPR001867">
    <property type="entry name" value="OmpR/PhoB-type_DNA-bd"/>
</dbReference>
<evidence type="ECO:0000313" key="6">
    <source>
        <dbReference type="Proteomes" id="UP000305282"/>
    </source>
</evidence>
<protein>
    <submittedName>
        <fullName evidence="5">Winged helix-turn-helix transcriptional regulator</fullName>
    </submittedName>
</protein>
<feature type="domain" description="OmpR/PhoB-type" evidence="4">
    <location>
        <begin position="87"/>
        <end position="181"/>
    </location>
</feature>
<reference evidence="5 6" key="1">
    <citation type="submission" date="2019-04" db="EMBL/GenBank/DDBJ databases">
        <title>Draft genome sequences for three unisolated Alnus-infective Frankia Sp+ strains, AgTrS, AiOr and AvVan, the first sequenced Frankia strains able to sporulate in-planta.</title>
        <authorList>
            <person name="Bethencourt L."/>
            <person name="Vautrin F."/>
            <person name="Taib N."/>
            <person name="Dubost A."/>
            <person name="Castro-Garcia L."/>
            <person name="Imbaud O."/>
            <person name="Abrouk D."/>
            <person name="Fournier P."/>
            <person name="Briolay J."/>
            <person name="Nguyen A."/>
            <person name="Normand P."/>
            <person name="Fernandez M.P."/>
            <person name="Brochier-Armanet C."/>
            <person name="Herrera-Belaroussi A."/>
        </authorList>
    </citation>
    <scope>NUCLEOTIDE SEQUENCE [LARGE SCALE GENOMIC DNA]</scope>
    <source>
        <strain evidence="5 6">AvVan</strain>
    </source>
</reference>
<evidence type="ECO:0000256" key="3">
    <source>
        <dbReference type="SAM" id="MobiDB-lite"/>
    </source>
</evidence>
<evidence type="ECO:0000259" key="4">
    <source>
        <dbReference type="PROSITE" id="PS51755"/>
    </source>
</evidence>
<dbReference type="Pfam" id="PF00486">
    <property type="entry name" value="Trans_reg_C"/>
    <property type="match status" value="1"/>
</dbReference>
<name>A0A4S5ERH1_9ACTN</name>
<dbReference type="OrthoDB" id="8927943at2"/>
<dbReference type="SUPFAM" id="SSF46894">
    <property type="entry name" value="C-terminal effector domain of the bipartite response regulators"/>
    <property type="match status" value="1"/>
</dbReference>
<dbReference type="GO" id="GO:0006355">
    <property type="term" value="P:regulation of DNA-templated transcription"/>
    <property type="evidence" value="ECO:0007669"/>
    <property type="project" value="InterPro"/>
</dbReference>
<dbReference type="InterPro" id="IPR016032">
    <property type="entry name" value="Sig_transdc_resp-reg_C-effctor"/>
</dbReference>
<gene>
    <name evidence="5" type="ORF">E7Y31_08445</name>
</gene>
<comment type="caution">
    <text evidence="5">The sequence shown here is derived from an EMBL/GenBank/DDBJ whole genome shotgun (WGS) entry which is preliminary data.</text>
</comment>
<dbReference type="AlphaFoldDB" id="A0A4S5ERH1"/>
<evidence type="ECO:0000313" key="5">
    <source>
        <dbReference type="EMBL" id="THJ74936.1"/>
    </source>
</evidence>
<dbReference type="Gene3D" id="1.10.10.10">
    <property type="entry name" value="Winged helix-like DNA-binding domain superfamily/Winged helix DNA-binding domain"/>
    <property type="match status" value="1"/>
</dbReference>
<sequence>MPVSNRRAGAPHPLQPAETSRERREAPIMTAPIPIRTLPPAPAGRVSDLAAAMDELRAEIAALTAALRTLTPAVAAPTVPSAAAPPAQPLRFAGGLTVDLAAGEAYLDGVALRFARREYELLAHLACHPRRLFTRAQLLEQVWGTRFQDPSTVTEHIRRIRTRIGLPVITTVRAGGYRWDARPLETSR</sequence>
<dbReference type="SMART" id="SM00862">
    <property type="entry name" value="Trans_reg_C"/>
    <property type="match status" value="1"/>
</dbReference>
<feature type="region of interest" description="Disordered" evidence="3">
    <location>
        <begin position="1"/>
        <end position="25"/>
    </location>
</feature>
<dbReference type="EMBL" id="SSXH01000150">
    <property type="protein sequence ID" value="THJ74936.1"/>
    <property type="molecule type" value="Genomic_DNA"/>
</dbReference>
<accession>A0A4S5ERH1</accession>
<organism evidence="5 6">
    <name type="scientific">Candidatus Frankia alpina</name>
    <dbReference type="NCBI Taxonomy" id="2699483"/>
    <lineage>
        <taxon>Bacteria</taxon>
        <taxon>Bacillati</taxon>
        <taxon>Actinomycetota</taxon>
        <taxon>Actinomycetes</taxon>
        <taxon>Frankiales</taxon>
        <taxon>Frankiaceae</taxon>
        <taxon>Frankia</taxon>
    </lineage>
</organism>
<dbReference type="GO" id="GO:0000160">
    <property type="term" value="P:phosphorelay signal transduction system"/>
    <property type="evidence" value="ECO:0007669"/>
    <property type="project" value="InterPro"/>
</dbReference>
<feature type="DNA-binding region" description="OmpR/PhoB-type" evidence="2">
    <location>
        <begin position="87"/>
        <end position="181"/>
    </location>
</feature>
<dbReference type="CDD" id="cd00383">
    <property type="entry name" value="trans_reg_C"/>
    <property type="match status" value="1"/>
</dbReference>
<dbReference type="Proteomes" id="UP000305282">
    <property type="component" value="Unassembled WGS sequence"/>
</dbReference>
<evidence type="ECO:0000256" key="1">
    <source>
        <dbReference type="ARBA" id="ARBA00023125"/>
    </source>
</evidence>
<evidence type="ECO:0000256" key="2">
    <source>
        <dbReference type="PROSITE-ProRule" id="PRU01091"/>
    </source>
</evidence>
<dbReference type="GO" id="GO:0003677">
    <property type="term" value="F:DNA binding"/>
    <property type="evidence" value="ECO:0007669"/>
    <property type="project" value="UniProtKB-UniRule"/>
</dbReference>
<keyword evidence="1 2" id="KW-0238">DNA-binding</keyword>
<keyword evidence="6" id="KW-1185">Reference proteome</keyword>
<dbReference type="PROSITE" id="PS51755">
    <property type="entry name" value="OMPR_PHOB"/>
    <property type="match status" value="1"/>
</dbReference>
<dbReference type="InterPro" id="IPR036388">
    <property type="entry name" value="WH-like_DNA-bd_sf"/>
</dbReference>
<proteinExistence type="predicted"/>